<evidence type="ECO:0000313" key="2">
    <source>
        <dbReference type="Proteomes" id="UP000011991"/>
    </source>
</evidence>
<comment type="caution">
    <text evidence="1">The sequence shown here is derived from an EMBL/GenBank/DDBJ whole genome shotgun (WGS) entry which is preliminary data.</text>
</comment>
<protein>
    <recommendedName>
        <fullName evidence="3">Beta-lactamase hydrolase-like protein</fullName>
    </recommendedName>
</protein>
<sequence>MDMQGISPEVVDRFREQYRKLPKPVFAHCKSGKRAGAMMMMHIAAEQGMSGEQTLEQAEKMGFECDQPELEQFVKNYVDSHVAH</sequence>
<dbReference type="Gene3D" id="3.90.190.10">
    <property type="entry name" value="Protein tyrosine phosphatase superfamily"/>
    <property type="match status" value="1"/>
</dbReference>
<dbReference type="Proteomes" id="UP000011991">
    <property type="component" value="Unassembled WGS sequence"/>
</dbReference>
<gene>
    <name evidence="1" type="ORF">RMSM_04451</name>
</gene>
<organism evidence="1 2">
    <name type="scientific">Rhodopirellula maiorica SM1</name>
    <dbReference type="NCBI Taxonomy" id="1265738"/>
    <lineage>
        <taxon>Bacteria</taxon>
        <taxon>Pseudomonadati</taxon>
        <taxon>Planctomycetota</taxon>
        <taxon>Planctomycetia</taxon>
        <taxon>Pirellulales</taxon>
        <taxon>Pirellulaceae</taxon>
        <taxon>Novipirellula</taxon>
    </lineage>
</organism>
<dbReference type="AlphaFoldDB" id="M5RGW6"/>
<reference evidence="1 2" key="1">
    <citation type="journal article" date="2013" name="Mar. Genomics">
        <title>Expression of sulfatases in Rhodopirellula baltica and the diversity of sulfatases in the genus Rhodopirellula.</title>
        <authorList>
            <person name="Wegner C.E."/>
            <person name="Richter-Heitmann T."/>
            <person name="Klindworth A."/>
            <person name="Klockow C."/>
            <person name="Richter M."/>
            <person name="Achstetter T."/>
            <person name="Glockner F.O."/>
            <person name="Harder J."/>
        </authorList>
    </citation>
    <scope>NUCLEOTIDE SEQUENCE [LARGE SCALE GENOMIC DNA]</scope>
    <source>
        <strain evidence="1 2">SM1</strain>
    </source>
</reference>
<name>M5RGW6_9BACT</name>
<evidence type="ECO:0000313" key="1">
    <source>
        <dbReference type="EMBL" id="EMI18623.1"/>
    </source>
</evidence>
<accession>M5RGW6</accession>
<dbReference type="EMBL" id="ANOG01000639">
    <property type="protein sequence ID" value="EMI18623.1"/>
    <property type="molecule type" value="Genomic_DNA"/>
</dbReference>
<keyword evidence="2" id="KW-1185">Reference proteome</keyword>
<dbReference type="PATRIC" id="fig|1265738.3.peg.4467"/>
<evidence type="ECO:0008006" key="3">
    <source>
        <dbReference type="Google" id="ProtNLM"/>
    </source>
</evidence>
<dbReference type="SUPFAM" id="SSF52799">
    <property type="entry name" value="(Phosphotyrosine protein) phosphatases II"/>
    <property type="match status" value="1"/>
</dbReference>
<proteinExistence type="predicted"/>
<dbReference type="InterPro" id="IPR029021">
    <property type="entry name" value="Prot-tyrosine_phosphatase-like"/>
</dbReference>